<dbReference type="Proteomes" id="UP000011571">
    <property type="component" value="Unassembled WGS sequence"/>
</dbReference>
<reference evidence="1 2" key="1">
    <citation type="journal article" date="2014" name="PLoS Genet.">
        <title>Phylogenetically driven sequencing of extremely halophilic archaea reveals strategies for static and dynamic osmo-response.</title>
        <authorList>
            <person name="Becker E.A."/>
            <person name="Seitzer P.M."/>
            <person name="Tritt A."/>
            <person name="Larsen D."/>
            <person name="Krusor M."/>
            <person name="Yao A.I."/>
            <person name="Wu D."/>
            <person name="Madern D."/>
            <person name="Eisen J.A."/>
            <person name="Darling A.E."/>
            <person name="Facciotti M.T."/>
        </authorList>
    </citation>
    <scope>NUCLEOTIDE SEQUENCE [LARGE SCALE GENOMIC DNA]</scope>
    <source>
        <strain evidence="2">ATCC 33959 / DSM 4427 / JCM 8863 / NBRC 102184 / NCIMB 2188 / Ma 2.38</strain>
    </source>
</reference>
<keyword evidence="2" id="KW-1185">Reference proteome</keyword>
<gene>
    <name evidence="1" type="ORF">C454_18309</name>
</gene>
<organism evidence="1 2">
    <name type="scientific">Haloferax gibbonsii (strain ATCC 33959 / DSM 4427 / JCM 8863 / NBRC 102184 / NCIMB 2188 / Ma 2.38)</name>
    <dbReference type="NCBI Taxonomy" id="1227459"/>
    <lineage>
        <taxon>Archaea</taxon>
        <taxon>Methanobacteriati</taxon>
        <taxon>Methanobacteriota</taxon>
        <taxon>Stenosarchaea group</taxon>
        <taxon>Halobacteria</taxon>
        <taxon>Halobacteriales</taxon>
        <taxon>Haloferacaceae</taxon>
        <taxon>Haloferax</taxon>
    </lineage>
</organism>
<dbReference type="Gene3D" id="3.10.620.30">
    <property type="match status" value="1"/>
</dbReference>
<evidence type="ECO:0000313" key="2">
    <source>
        <dbReference type="Proteomes" id="UP000011571"/>
    </source>
</evidence>
<dbReference type="AlphaFoldDB" id="M0GXP1"/>
<protein>
    <recommendedName>
        <fullName evidence="3">Transglutaminase-like domain-containing protein</fullName>
    </recommendedName>
</protein>
<dbReference type="EMBL" id="AOLJ01000027">
    <property type="protein sequence ID" value="ELZ76277.1"/>
    <property type="molecule type" value="Genomic_DNA"/>
</dbReference>
<proteinExistence type="predicted"/>
<accession>M0GXP1</accession>
<sequence length="172" mass="18997">MASELSNRLDSADIELPIERLRVATSFVRNMEYATDESATGEVEYPKFVTETLMENGGDCEDLSSVLAGILCSPPFDYEPVLIFFSGHVGIGLDPSNIHMPTEQFLTVGGQEYFYIDASHDIPLGVVPDEYQKPGVIATYDGQWQTIDPAALKEHATTTIANDTNLDIRDYI</sequence>
<evidence type="ECO:0008006" key="3">
    <source>
        <dbReference type="Google" id="ProtNLM"/>
    </source>
</evidence>
<name>M0GXP1_HALGM</name>
<evidence type="ECO:0000313" key="1">
    <source>
        <dbReference type="EMBL" id="ELZ76277.1"/>
    </source>
</evidence>
<comment type="caution">
    <text evidence="1">The sequence shown here is derived from an EMBL/GenBank/DDBJ whole genome shotgun (WGS) entry which is preliminary data.</text>
</comment>